<evidence type="ECO:0000259" key="14">
    <source>
        <dbReference type="PROSITE" id="PS50222"/>
    </source>
</evidence>
<evidence type="ECO:0000256" key="6">
    <source>
        <dbReference type="ARBA" id="ARBA00022753"/>
    </source>
</evidence>
<reference evidence="15 16" key="1">
    <citation type="submission" date="2020-03" db="EMBL/GenBank/DDBJ databases">
        <title>Draft Genome Sequence of Cudoniella acicularis.</title>
        <authorList>
            <person name="Buettner E."/>
            <person name="Kellner H."/>
        </authorList>
    </citation>
    <scope>NUCLEOTIDE SEQUENCE [LARGE SCALE GENOMIC DNA]</scope>
    <source>
        <strain evidence="15 16">DSM 108380</strain>
    </source>
</reference>
<evidence type="ECO:0000256" key="2">
    <source>
        <dbReference type="ARBA" id="ARBA00004134"/>
    </source>
</evidence>
<sequence length="1345" mass="142234">MAEDPTAPSLNLTPEEKRVFGQLFRQADTEGIGVVTGEVAVKFFEKTRLEPRILGEIWQIADKENRGLLTPAGFGIVLRLIGHYQAGRDPTPDLALRPGPLPKFDGGSPAGISPTIQPPPGPPPSALQPQGSGSGPIRVPPLTPDKAGQYAALFEKSGAQNGHLPGEQAKQIFERAGLPNDVLGRIWMLADTEQRGSLQVTEFVIAMHLLASFKAGALRALPSVLPAGLYEAAARRPPSRQSSGSLPAIPRQFSGAGAMRAGSPLSRPAFAAPPPQIPQYSGATGDWAITPSDKGKFDSIYHSLDKSNKGFITGDEAVPFFSESKLPEEALAQIWDLADINSAGRLTRDEFAVAMYLIRQQRGKRDGRESLPATLPPNLIPPSMRNQVRPTALPTAPVFDTPTPALPKSAAEDLFGLDALSSPAPPPAQASQSTGGSGPFASSVDPFGSKSPIAPSSPTQNSPQQSSSIFKSFTPTSTFGQTLNQHATGGSNNSGPSQPRGFAPQNLASEDLLGDNDPEISQRLTNETTELANLSNQVGTLTKQMQDVQDQRATSQNELNQASSQKVQFEQRLSQLRSLYEQEVQSVRSLEERLTASRNETKKLQTEIAMIEGTYQDLQNQHRETASALQLDQQENANLKERMRVVNAEIAQMKPSLEKLRSDARQQKGLVAINKKQLATNEAEREKMKAEAEELNKSIEEDTKALATASKTQSPAQVASPAPSAMSANNPFFRRHGSSSEIPTSPFASPSQQADRSFENVFGPAFGDASVAKEAMPPTTFKQQENGARSPSVASATLSHAHTGNGTEFTQPSASSPTMSNKELPSATIPPPPPPESRQMSSSFLPFPDHQDSVTSSRQVSAPNSRFGEGSNGADTPTNYMGNTPTGSSSAGPTENIRAISPGLDRRSTASPATSANKDPIPGAFPGDPNSHIVATPTGGSTLSEQAAADPFAITKEPVRSGTAKDDFDAAFAGFGNPVPKPQERQHTGSSAGGSAGGAPTIFNKEFPPIAELEHDDDSESASEHGGFDDDFTPSSPGHARKSSSSQSPNASKTTPGDTPSDLLAPRPTLPQTASARSLGTNPPTPGAQVSPPAYDKIVTASEQAHSEVQQFSGLLPSREVPTSPPTTTTSQPSITTTAGQTPFGVPQVSSQPVPPAKIPFDDDFDEFDDLEDAKEADADDEFANLSVHDRSGIDDFNPMFDSPPQSKGTDHSVIGNGFGGDSAFGEFTQSPISNTHSATTTAPAPTAVNDSHDWDAIFAGLDASAPTETTPTALDTTKQLGNGTTGSLPERPQIGRALTEAGVHDDPILKNLTGMGYARNDALAALEKYDYNLERAANYLASQS</sequence>
<dbReference type="PROSITE" id="PS50031">
    <property type="entry name" value="EH"/>
    <property type="match status" value="3"/>
</dbReference>
<evidence type="ECO:0000256" key="3">
    <source>
        <dbReference type="ARBA" id="ARBA00004413"/>
    </source>
</evidence>
<dbReference type="InterPro" id="IPR002048">
    <property type="entry name" value="EF_hand_dom"/>
</dbReference>
<dbReference type="GO" id="GO:0016197">
    <property type="term" value="P:endosomal transport"/>
    <property type="evidence" value="ECO:0007669"/>
    <property type="project" value="TreeGrafter"/>
</dbReference>
<dbReference type="SUPFAM" id="SSF47473">
    <property type="entry name" value="EF-hand"/>
    <property type="match status" value="3"/>
</dbReference>
<dbReference type="InterPro" id="IPR009060">
    <property type="entry name" value="UBA-like_sf"/>
</dbReference>
<dbReference type="Pfam" id="PF00627">
    <property type="entry name" value="UBA"/>
    <property type="match status" value="1"/>
</dbReference>
<feature type="compositionally biased region" description="Polar residues" evidence="11">
    <location>
        <begin position="781"/>
        <end position="823"/>
    </location>
</feature>
<evidence type="ECO:0000256" key="8">
    <source>
        <dbReference type="ARBA" id="ARBA00023203"/>
    </source>
</evidence>
<feature type="region of interest" description="Disordered" evidence="11">
    <location>
        <begin position="362"/>
        <end position="519"/>
    </location>
</feature>
<feature type="region of interest" description="Disordered" evidence="11">
    <location>
        <begin position="91"/>
        <end position="142"/>
    </location>
</feature>
<dbReference type="InterPro" id="IPR015940">
    <property type="entry name" value="UBA"/>
</dbReference>
<keyword evidence="9" id="KW-0963">Cytoplasm</keyword>
<dbReference type="GO" id="GO:0003779">
    <property type="term" value="F:actin binding"/>
    <property type="evidence" value="ECO:0007669"/>
    <property type="project" value="UniProtKB-KW"/>
</dbReference>
<dbReference type="GO" id="GO:0006897">
    <property type="term" value="P:endocytosis"/>
    <property type="evidence" value="ECO:0007669"/>
    <property type="project" value="UniProtKB-KW"/>
</dbReference>
<dbReference type="Gene3D" id="1.10.238.10">
    <property type="entry name" value="EF-hand"/>
    <property type="match status" value="3"/>
</dbReference>
<dbReference type="GO" id="GO:0005509">
    <property type="term" value="F:calcium ion binding"/>
    <property type="evidence" value="ECO:0007669"/>
    <property type="project" value="InterPro"/>
</dbReference>
<feature type="compositionally biased region" description="Polar residues" evidence="11">
    <location>
        <begin position="1070"/>
        <end position="1082"/>
    </location>
</feature>
<comment type="caution">
    <text evidence="15">The sequence shown here is derived from an EMBL/GenBank/DDBJ whole genome shotgun (WGS) entry which is preliminary data.</text>
</comment>
<dbReference type="Pfam" id="PF12763">
    <property type="entry name" value="EH"/>
    <property type="match status" value="3"/>
</dbReference>
<dbReference type="Gene3D" id="1.10.8.10">
    <property type="entry name" value="DNA helicase RuvA subunit, C-terminal domain"/>
    <property type="match status" value="1"/>
</dbReference>
<dbReference type="PANTHER" id="PTHR11216:SF170">
    <property type="entry name" value="DYNAMIN ASSOCIATED PROTEIN 160, ISOFORM D"/>
    <property type="match status" value="1"/>
</dbReference>
<evidence type="ECO:0000313" key="15">
    <source>
        <dbReference type="EMBL" id="KAF4636524.1"/>
    </source>
</evidence>
<feature type="region of interest" description="Disordered" evidence="11">
    <location>
        <begin position="1190"/>
        <end position="1211"/>
    </location>
</feature>
<evidence type="ECO:0000259" key="12">
    <source>
        <dbReference type="PROSITE" id="PS50030"/>
    </source>
</evidence>
<feature type="compositionally biased region" description="Low complexity" evidence="11">
    <location>
        <begin position="713"/>
        <end position="731"/>
    </location>
</feature>
<feature type="compositionally biased region" description="Pro residues" evidence="11">
    <location>
        <begin position="116"/>
        <end position="126"/>
    </location>
</feature>
<keyword evidence="5" id="KW-0254">Endocytosis</keyword>
<dbReference type="GO" id="GO:0010008">
    <property type="term" value="C:endosome membrane"/>
    <property type="evidence" value="ECO:0007669"/>
    <property type="project" value="UniProtKB-SubCell"/>
</dbReference>
<gene>
    <name evidence="15" type="ORF">G7Y89_g1553</name>
</gene>
<dbReference type="EMBL" id="JAAMPI010000061">
    <property type="protein sequence ID" value="KAF4636524.1"/>
    <property type="molecule type" value="Genomic_DNA"/>
</dbReference>
<feature type="compositionally biased region" description="Basic and acidic residues" evidence="11">
    <location>
        <begin position="682"/>
        <end position="696"/>
    </location>
</feature>
<feature type="domain" description="UBA" evidence="12">
    <location>
        <begin position="1304"/>
        <end position="1344"/>
    </location>
</feature>
<dbReference type="SMART" id="SM00027">
    <property type="entry name" value="EH"/>
    <property type="match status" value="3"/>
</dbReference>
<evidence type="ECO:0000313" key="16">
    <source>
        <dbReference type="Proteomes" id="UP000566819"/>
    </source>
</evidence>
<dbReference type="PROSITE" id="PS50030">
    <property type="entry name" value="UBA"/>
    <property type="match status" value="1"/>
</dbReference>
<feature type="compositionally biased region" description="Polar residues" evidence="11">
    <location>
        <begin position="1049"/>
        <end position="1058"/>
    </location>
</feature>
<evidence type="ECO:0000259" key="13">
    <source>
        <dbReference type="PROSITE" id="PS50031"/>
    </source>
</evidence>
<feature type="region of interest" description="Disordered" evidence="11">
    <location>
        <begin position="1267"/>
        <end position="1291"/>
    </location>
</feature>
<dbReference type="PROSITE" id="PS50222">
    <property type="entry name" value="EF_HAND_2"/>
    <property type="match status" value="1"/>
</dbReference>
<evidence type="ECO:0000256" key="11">
    <source>
        <dbReference type="SAM" id="MobiDB-lite"/>
    </source>
</evidence>
<dbReference type="GO" id="GO:0030479">
    <property type="term" value="C:actin cortical patch"/>
    <property type="evidence" value="ECO:0007669"/>
    <property type="project" value="UniProtKB-SubCell"/>
</dbReference>
<keyword evidence="9" id="KW-0206">Cytoskeleton</keyword>
<dbReference type="GO" id="GO:0005886">
    <property type="term" value="C:plasma membrane"/>
    <property type="evidence" value="ECO:0007669"/>
    <property type="project" value="UniProtKB-SubCell"/>
</dbReference>
<evidence type="ECO:0000256" key="10">
    <source>
        <dbReference type="ARBA" id="ARBA00025194"/>
    </source>
</evidence>
<feature type="region of interest" description="Disordered" evidence="11">
    <location>
        <begin position="706"/>
        <end position="755"/>
    </location>
</feature>
<dbReference type="Proteomes" id="UP000566819">
    <property type="component" value="Unassembled WGS sequence"/>
</dbReference>
<dbReference type="SMART" id="SM00054">
    <property type="entry name" value="EFh"/>
    <property type="match status" value="3"/>
</dbReference>
<evidence type="ECO:0000256" key="4">
    <source>
        <dbReference type="ARBA" id="ARBA00011159"/>
    </source>
</evidence>
<feature type="compositionally biased region" description="Low complexity" evidence="11">
    <location>
        <begin position="1267"/>
        <end position="1278"/>
    </location>
</feature>
<feature type="domain" description="EF-hand" evidence="14">
    <location>
        <begin position="326"/>
        <end position="361"/>
    </location>
</feature>
<keyword evidence="16" id="KW-1185">Reference proteome</keyword>
<evidence type="ECO:0000256" key="7">
    <source>
        <dbReference type="ARBA" id="ARBA00023054"/>
    </source>
</evidence>
<dbReference type="SUPFAM" id="SSF46934">
    <property type="entry name" value="UBA-like"/>
    <property type="match status" value="1"/>
</dbReference>
<feature type="compositionally biased region" description="Polar residues" evidence="11">
    <location>
        <begin position="1279"/>
        <end position="1288"/>
    </location>
</feature>
<dbReference type="SMART" id="SM00165">
    <property type="entry name" value="UBA"/>
    <property type="match status" value="1"/>
</dbReference>
<feature type="region of interest" description="Disordered" evidence="11">
    <location>
        <begin position="677"/>
        <end position="696"/>
    </location>
</feature>
<comment type="subunit">
    <text evidence="4">Component of the PAN1 actin cytoskeleton-regulatory complex.</text>
</comment>
<feature type="compositionally biased region" description="Low complexity" evidence="11">
    <location>
        <begin position="456"/>
        <end position="468"/>
    </location>
</feature>
<protein>
    <submittedName>
        <fullName evidence="15">Uncharacterized protein</fullName>
    </submittedName>
</protein>
<feature type="compositionally biased region" description="Polar residues" evidence="11">
    <location>
        <begin position="853"/>
        <end position="864"/>
    </location>
</feature>
<dbReference type="InterPro" id="IPR011992">
    <property type="entry name" value="EF-hand-dom_pair"/>
</dbReference>
<feature type="region of interest" description="Disordered" evidence="11">
    <location>
        <begin position="547"/>
        <end position="566"/>
    </location>
</feature>
<name>A0A8H4WA61_9HELO</name>
<dbReference type="CDD" id="cd00052">
    <property type="entry name" value="EH"/>
    <property type="match status" value="3"/>
</dbReference>
<feature type="compositionally biased region" description="Polar residues" evidence="11">
    <location>
        <begin position="739"/>
        <end position="755"/>
    </location>
</feature>
<proteinExistence type="predicted"/>
<feature type="domain" description="EH" evidence="13">
    <location>
        <begin position="293"/>
        <end position="386"/>
    </location>
</feature>
<feature type="domain" description="EH" evidence="13">
    <location>
        <begin position="16"/>
        <end position="92"/>
    </location>
</feature>
<evidence type="ECO:0000256" key="9">
    <source>
        <dbReference type="ARBA" id="ARBA00023212"/>
    </source>
</evidence>
<feature type="compositionally biased region" description="Polar residues" evidence="11">
    <location>
        <begin position="873"/>
        <end position="893"/>
    </location>
</feature>
<organism evidence="15 16">
    <name type="scientific">Cudoniella acicularis</name>
    <dbReference type="NCBI Taxonomy" id="354080"/>
    <lineage>
        <taxon>Eukaryota</taxon>
        <taxon>Fungi</taxon>
        <taxon>Dikarya</taxon>
        <taxon>Ascomycota</taxon>
        <taxon>Pezizomycotina</taxon>
        <taxon>Leotiomycetes</taxon>
        <taxon>Helotiales</taxon>
        <taxon>Tricladiaceae</taxon>
        <taxon>Cudoniella</taxon>
    </lineage>
</organism>
<evidence type="ECO:0000256" key="5">
    <source>
        <dbReference type="ARBA" id="ARBA00022583"/>
    </source>
</evidence>
<keyword evidence="8" id="KW-0009">Actin-binding</keyword>
<dbReference type="InterPro" id="IPR000261">
    <property type="entry name" value="EH_dom"/>
</dbReference>
<comment type="subcellular location">
    <subcellularLocation>
        <location evidence="3">Cell membrane</location>
        <topology evidence="3">Peripheral membrane protein</topology>
        <orientation evidence="3">Cytoplasmic side</orientation>
    </subcellularLocation>
    <subcellularLocation>
        <location evidence="2">Cytoplasm</location>
        <location evidence="2">Cytoskeleton</location>
        <location evidence="2">Actin patch</location>
    </subcellularLocation>
    <subcellularLocation>
        <location evidence="1">Endosome membrane</location>
        <topology evidence="1">Peripheral membrane protein</topology>
        <orientation evidence="1">Cytoplasmic side</orientation>
    </subcellularLocation>
</comment>
<keyword evidence="7" id="KW-0175">Coiled coil</keyword>
<evidence type="ECO:0000256" key="1">
    <source>
        <dbReference type="ARBA" id="ARBA00004125"/>
    </source>
</evidence>
<comment type="function">
    <text evidence="10">Component of the PAN1 actin cytoskeleton-regulatory complex required for the internalization of endosomes during actin-coupled endocytosis. The complex links the site of endocytosis to the cell membrane-associated actin cytoskeleton. Mediates uptake of external molecules and vacuolar degradation of plasma membrane proteins. Plays a role in the proper organization of the cell membrane-associated actin cytoskeleton and promotes its destabilization.</text>
</comment>
<dbReference type="OrthoDB" id="524326at2759"/>
<feature type="compositionally biased region" description="Polar residues" evidence="11">
    <location>
        <begin position="1101"/>
        <end position="1113"/>
    </location>
</feature>
<dbReference type="PANTHER" id="PTHR11216">
    <property type="entry name" value="EH DOMAIN"/>
    <property type="match status" value="1"/>
</dbReference>
<keyword evidence="6" id="KW-0967">Endosome</keyword>
<feature type="region of interest" description="Disordered" evidence="11">
    <location>
        <begin position="781"/>
        <end position="1166"/>
    </location>
</feature>
<feature type="domain" description="EH" evidence="13">
    <location>
        <begin position="146"/>
        <end position="236"/>
    </location>
</feature>
<feature type="compositionally biased region" description="Low complexity" evidence="11">
    <location>
        <begin position="1126"/>
        <end position="1138"/>
    </location>
</feature>
<feature type="compositionally biased region" description="Polar residues" evidence="11">
    <location>
        <begin position="469"/>
        <end position="497"/>
    </location>
</feature>
<accession>A0A8H4WA61</accession>
<feature type="compositionally biased region" description="Basic and acidic residues" evidence="11">
    <location>
        <begin position="957"/>
        <end position="968"/>
    </location>
</feature>